<accession>A0A427XYN6</accession>
<feature type="region of interest" description="Disordered" evidence="1">
    <location>
        <begin position="64"/>
        <end position="127"/>
    </location>
</feature>
<gene>
    <name evidence="2" type="ORF">EHS25_005241</name>
</gene>
<feature type="compositionally biased region" description="Basic and acidic residues" evidence="1">
    <location>
        <begin position="95"/>
        <end position="108"/>
    </location>
</feature>
<feature type="compositionally biased region" description="Basic and acidic residues" evidence="1">
    <location>
        <begin position="64"/>
        <end position="82"/>
    </location>
</feature>
<dbReference type="OrthoDB" id="2565288at2759"/>
<organism evidence="2 3">
    <name type="scientific">Saitozyma podzolica</name>
    <dbReference type="NCBI Taxonomy" id="1890683"/>
    <lineage>
        <taxon>Eukaryota</taxon>
        <taxon>Fungi</taxon>
        <taxon>Dikarya</taxon>
        <taxon>Basidiomycota</taxon>
        <taxon>Agaricomycotina</taxon>
        <taxon>Tremellomycetes</taxon>
        <taxon>Tremellales</taxon>
        <taxon>Trimorphomycetaceae</taxon>
        <taxon>Saitozyma</taxon>
    </lineage>
</organism>
<keyword evidence="3" id="KW-1185">Reference proteome</keyword>
<protein>
    <submittedName>
        <fullName evidence="2">Uncharacterized protein</fullName>
    </submittedName>
</protein>
<dbReference type="AlphaFoldDB" id="A0A427XYN6"/>
<feature type="compositionally biased region" description="Acidic residues" evidence="1">
    <location>
        <begin position="116"/>
        <end position="127"/>
    </location>
</feature>
<proteinExistence type="predicted"/>
<dbReference type="EMBL" id="RSCD01000022">
    <property type="protein sequence ID" value="RSH83996.1"/>
    <property type="molecule type" value="Genomic_DNA"/>
</dbReference>
<evidence type="ECO:0000313" key="2">
    <source>
        <dbReference type="EMBL" id="RSH83996.1"/>
    </source>
</evidence>
<name>A0A427XYN6_9TREE</name>
<reference evidence="2 3" key="1">
    <citation type="submission" date="2018-11" db="EMBL/GenBank/DDBJ databases">
        <title>Genome sequence of Saitozyma podzolica DSM 27192.</title>
        <authorList>
            <person name="Aliyu H."/>
            <person name="Gorte O."/>
            <person name="Ochsenreither K."/>
        </authorList>
    </citation>
    <scope>NUCLEOTIDE SEQUENCE [LARGE SCALE GENOMIC DNA]</scope>
    <source>
        <strain evidence="2 3">DSM 27192</strain>
    </source>
</reference>
<dbReference type="Proteomes" id="UP000279259">
    <property type="component" value="Unassembled WGS sequence"/>
</dbReference>
<sequence>MATTAIKPSDLPTASVLPVAPDDEASWKGRYKALKSIVYELEDENNLIAYKIARLRIKIREKQEEQARLAEEQAREAEDRTQSLEASPEDLIPSQERRRNGVEHEAVETSRAGESIPEDEDEMMDDY</sequence>
<evidence type="ECO:0000256" key="1">
    <source>
        <dbReference type="SAM" id="MobiDB-lite"/>
    </source>
</evidence>
<evidence type="ECO:0000313" key="3">
    <source>
        <dbReference type="Proteomes" id="UP000279259"/>
    </source>
</evidence>
<comment type="caution">
    <text evidence="2">The sequence shown here is derived from an EMBL/GenBank/DDBJ whole genome shotgun (WGS) entry which is preliminary data.</text>
</comment>